<feature type="chain" id="PRO_5032567191" description="histidine kinase" evidence="7">
    <location>
        <begin position="21"/>
        <end position="747"/>
    </location>
</feature>
<comment type="catalytic activity">
    <reaction evidence="1">
        <text>ATP + protein L-histidine = ADP + protein N-phospho-L-histidine.</text>
        <dbReference type="EC" id="2.7.13.3"/>
    </reaction>
</comment>
<dbReference type="InterPro" id="IPR050736">
    <property type="entry name" value="Sensor_HK_Regulatory"/>
</dbReference>
<dbReference type="SMART" id="SM00387">
    <property type="entry name" value="HATPase_c"/>
    <property type="match status" value="1"/>
</dbReference>
<evidence type="ECO:0000256" key="2">
    <source>
        <dbReference type="ARBA" id="ARBA00012438"/>
    </source>
</evidence>
<dbReference type="Gene3D" id="3.30.565.10">
    <property type="entry name" value="Histidine kinase-like ATPase, C-terminal domain"/>
    <property type="match status" value="1"/>
</dbReference>
<dbReference type="AlphaFoldDB" id="A0A8B2NZX0"/>
<dbReference type="SMART" id="SM00388">
    <property type="entry name" value="HisKA"/>
    <property type="match status" value="1"/>
</dbReference>
<dbReference type="EC" id="2.7.13.3" evidence="2"/>
<protein>
    <recommendedName>
        <fullName evidence="2">histidine kinase</fullName>
        <ecNumber evidence="2">2.7.13.3</ecNumber>
    </recommendedName>
</protein>
<dbReference type="SUPFAM" id="SSF47384">
    <property type="entry name" value="Homodimeric domain of signal transducing histidine kinase"/>
    <property type="match status" value="1"/>
</dbReference>
<evidence type="ECO:0000313" key="9">
    <source>
        <dbReference type="EMBL" id="RAI03745.1"/>
    </source>
</evidence>
<dbReference type="Pfam" id="PF02518">
    <property type="entry name" value="HATPase_c"/>
    <property type="match status" value="1"/>
</dbReference>
<dbReference type="PANTHER" id="PTHR43711:SF1">
    <property type="entry name" value="HISTIDINE KINASE 1"/>
    <property type="match status" value="1"/>
</dbReference>
<proteinExistence type="predicted"/>
<dbReference type="PROSITE" id="PS50109">
    <property type="entry name" value="HIS_KIN"/>
    <property type="match status" value="1"/>
</dbReference>
<evidence type="ECO:0000256" key="7">
    <source>
        <dbReference type="SAM" id="SignalP"/>
    </source>
</evidence>
<dbReference type="CDD" id="cd00082">
    <property type="entry name" value="HisKA"/>
    <property type="match status" value="1"/>
</dbReference>
<evidence type="ECO:0000259" key="8">
    <source>
        <dbReference type="PROSITE" id="PS50109"/>
    </source>
</evidence>
<dbReference type="Pfam" id="PF00512">
    <property type="entry name" value="HisKA"/>
    <property type="match status" value="1"/>
</dbReference>
<gene>
    <name evidence="9" type="ORF">DLJ53_04505</name>
</gene>
<dbReference type="RefSeq" id="WP_111342707.1">
    <property type="nucleotide sequence ID" value="NZ_QHHQ01000001.1"/>
</dbReference>
<accession>A0A8B2NZX0</accession>
<evidence type="ECO:0000256" key="5">
    <source>
        <dbReference type="ARBA" id="ARBA00022777"/>
    </source>
</evidence>
<keyword evidence="10" id="KW-1185">Reference proteome</keyword>
<dbReference type="SUPFAM" id="SSF55785">
    <property type="entry name" value="PYP-like sensor domain (PAS domain)"/>
    <property type="match status" value="2"/>
</dbReference>
<dbReference type="InterPro" id="IPR003594">
    <property type="entry name" value="HATPase_dom"/>
</dbReference>
<dbReference type="CDD" id="cd00075">
    <property type="entry name" value="HATPase"/>
    <property type="match status" value="1"/>
</dbReference>
<dbReference type="InterPro" id="IPR036097">
    <property type="entry name" value="HisK_dim/P_sf"/>
</dbReference>
<organism evidence="9 10">
    <name type="scientific">Acuticoccus sediminis</name>
    <dbReference type="NCBI Taxonomy" id="2184697"/>
    <lineage>
        <taxon>Bacteria</taxon>
        <taxon>Pseudomonadati</taxon>
        <taxon>Pseudomonadota</taxon>
        <taxon>Alphaproteobacteria</taxon>
        <taxon>Hyphomicrobiales</taxon>
        <taxon>Amorphaceae</taxon>
        <taxon>Acuticoccus</taxon>
    </lineage>
</organism>
<reference evidence="9 10" key="1">
    <citation type="submission" date="2018-05" db="EMBL/GenBank/DDBJ databases">
        <title>Acuticoccus sediminis sp. nov., isolated from deep-sea sediment of Indian Ocean.</title>
        <authorList>
            <person name="Liu X."/>
            <person name="Lai Q."/>
            <person name="Du Y."/>
            <person name="Sun F."/>
            <person name="Zhang X."/>
            <person name="Wang S."/>
            <person name="Shao Z."/>
        </authorList>
    </citation>
    <scope>NUCLEOTIDE SEQUENCE [LARGE SCALE GENOMIC DNA]</scope>
    <source>
        <strain evidence="9 10">PTG4-2</strain>
    </source>
</reference>
<evidence type="ECO:0000256" key="6">
    <source>
        <dbReference type="ARBA" id="ARBA00023012"/>
    </source>
</evidence>
<dbReference type="Pfam" id="PF12860">
    <property type="entry name" value="PAS_7"/>
    <property type="match status" value="2"/>
</dbReference>
<keyword evidence="6" id="KW-0902">Two-component regulatory system</keyword>
<keyword evidence="3" id="KW-0597">Phosphoprotein</keyword>
<evidence type="ECO:0000313" key="10">
    <source>
        <dbReference type="Proteomes" id="UP000249590"/>
    </source>
</evidence>
<comment type="caution">
    <text evidence="9">The sequence shown here is derived from an EMBL/GenBank/DDBJ whole genome shotgun (WGS) entry which is preliminary data.</text>
</comment>
<dbReference type="InterPro" id="IPR004358">
    <property type="entry name" value="Sig_transdc_His_kin-like_C"/>
</dbReference>
<keyword evidence="4" id="KW-0808">Transferase</keyword>
<name>A0A8B2NZX0_9HYPH</name>
<dbReference type="PRINTS" id="PR00344">
    <property type="entry name" value="BCTRLSENSOR"/>
</dbReference>
<dbReference type="InterPro" id="IPR035965">
    <property type="entry name" value="PAS-like_dom_sf"/>
</dbReference>
<dbReference type="Proteomes" id="UP000249590">
    <property type="component" value="Unassembled WGS sequence"/>
</dbReference>
<dbReference type="EMBL" id="QHHQ01000001">
    <property type="protein sequence ID" value="RAI03745.1"/>
    <property type="molecule type" value="Genomic_DNA"/>
</dbReference>
<evidence type="ECO:0000256" key="1">
    <source>
        <dbReference type="ARBA" id="ARBA00000085"/>
    </source>
</evidence>
<dbReference type="InterPro" id="IPR003661">
    <property type="entry name" value="HisK_dim/P_dom"/>
</dbReference>
<dbReference type="Gene3D" id="3.30.450.20">
    <property type="entry name" value="PAS domain"/>
    <property type="match status" value="1"/>
</dbReference>
<keyword evidence="7" id="KW-0732">Signal</keyword>
<feature type="domain" description="Histidine kinase" evidence="8">
    <location>
        <begin position="519"/>
        <end position="736"/>
    </location>
</feature>
<evidence type="ECO:0000256" key="3">
    <source>
        <dbReference type="ARBA" id="ARBA00022553"/>
    </source>
</evidence>
<keyword evidence="5 9" id="KW-0418">Kinase</keyword>
<dbReference type="Gene3D" id="1.10.287.130">
    <property type="match status" value="1"/>
</dbReference>
<sequence>MLTAWAVTAAASALAGIVVARARLATRAADRAVADRAAVDAQVTLADAALARGATAACRILPSGETIACGTMPADVLADLNRSGTRLAAAIAELRRTGEPFRLATAPAADGGGGRILAGSLEGGHLSLFVEPQPEVCAGAPGDAAGRLTELVAASPYPSWVEGEGGMVWSNPAYARAVGSASGTGDSLLDANARTQLGAADAGGAVFERVQTVVAGERRHLNVSAEMREGVLAALAVDVTETVQALSVQARALESHSATFDLLATAIAIYGPDRRLVFHNAAFQRLFELDGKLLEQSPFEDQVLDRLRAERRLPETADFKAWKRDQLKGYETRESFERWWHLPDGQTLRVVANPGADGGVTYVYENVTQQLALERQYNALSRVQAETIDNLGEGIASFGPDGLLRLANPAFWSLTGTPQADIGEHVNAIAGKAPDAGAPVWASLAERVTGMTDHRTPVGGRTERETGRTLDYAFSPLPDGSTLATFVDVTDSVNIAKALVDRNNALVEADRLKNAFIEHVSYELRSPLNSIIGFTQLLTRPETGQLSTKQREYANFVLTSSEALLVIIDGILDLASIDAGVMELTIGPVDVSATLRQVLDGLKNRLVETGIDVELDLADNARVFPGDEMRVRQVLFNLISNAVTHSPQGSAITVASRRDGDYVALSVRDRGPGISEDNAEAVFERFNTSGPNGRRRGVGLGLSLVKSFVELHGGTVAVAPTDGAGAELVVRFPREQAGTSASLLDAA</sequence>
<dbReference type="InterPro" id="IPR005467">
    <property type="entry name" value="His_kinase_dom"/>
</dbReference>
<dbReference type="InterPro" id="IPR036890">
    <property type="entry name" value="HATPase_C_sf"/>
</dbReference>
<dbReference type="SUPFAM" id="SSF55874">
    <property type="entry name" value="ATPase domain of HSP90 chaperone/DNA topoisomerase II/histidine kinase"/>
    <property type="match status" value="1"/>
</dbReference>
<feature type="signal peptide" evidence="7">
    <location>
        <begin position="1"/>
        <end position="20"/>
    </location>
</feature>
<dbReference type="GO" id="GO:0000155">
    <property type="term" value="F:phosphorelay sensor kinase activity"/>
    <property type="evidence" value="ECO:0007669"/>
    <property type="project" value="InterPro"/>
</dbReference>
<evidence type="ECO:0000256" key="4">
    <source>
        <dbReference type="ARBA" id="ARBA00022679"/>
    </source>
</evidence>
<dbReference type="OrthoDB" id="9797304at2"/>
<dbReference type="PANTHER" id="PTHR43711">
    <property type="entry name" value="TWO-COMPONENT HISTIDINE KINASE"/>
    <property type="match status" value="1"/>
</dbReference>